<dbReference type="Proteomes" id="UP000507245">
    <property type="component" value="Unassembled WGS sequence"/>
</dbReference>
<name>A0A6J5WD34_PRUAR</name>
<accession>A0A6J5WD34</accession>
<gene>
    <name evidence="1" type="ORF">ORAREDHAP_LOCUS9490</name>
</gene>
<proteinExistence type="predicted"/>
<evidence type="ECO:0000313" key="1">
    <source>
        <dbReference type="EMBL" id="CAB4297542.1"/>
    </source>
</evidence>
<organism evidence="1 2">
    <name type="scientific">Prunus armeniaca</name>
    <name type="common">Apricot</name>
    <name type="synonym">Armeniaca vulgaris</name>
    <dbReference type="NCBI Taxonomy" id="36596"/>
    <lineage>
        <taxon>Eukaryota</taxon>
        <taxon>Viridiplantae</taxon>
        <taxon>Streptophyta</taxon>
        <taxon>Embryophyta</taxon>
        <taxon>Tracheophyta</taxon>
        <taxon>Spermatophyta</taxon>
        <taxon>Magnoliopsida</taxon>
        <taxon>eudicotyledons</taxon>
        <taxon>Gunneridae</taxon>
        <taxon>Pentapetalae</taxon>
        <taxon>rosids</taxon>
        <taxon>fabids</taxon>
        <taxon>Rosales</taxon>
        <taxon>Rosaceae</taxon>
        <taxon>Amygdaloideae</taxon>
        <taxon>Amygdaleae</taxon>
        <taxon>Prunus</taxon>
    </lineage>
</organism>
<evidence type="ECO:0000313" key="2">
    <source>
        <dbReference type="Proteomes" id="UP000507245"/>
    </source>
</evidence>
<dbReference type="AlphaFoldDB" id="A0A6J5WD34"/>
<keyword evidence="2" id="KW-1185">Reference proteome</keyword>
<dbReference type="EMBL" id="CAEKKB010000001">
    <property type="protein sequence ID" value="CAB4297542.1"/>
    <property type="molecule type" value="Genomic_DNA"/>
</dbReference>
<reference evidence="2" key="1">
    <citation type="journal article" date="2020" name="Genome Biol.">
        <title>Gamete binning: chromosome-level and haplotype-resolved genome assembly enabled by high-throughput single-cell sequencing of gamete genomes.</title>
        <authorList>
            <person name="Campoy J.A."/>
            <person name="Sun H."/>
            <person name="Goel M."/>
            <person name="Jiao W.-B."/>
            <person name="Folz-Donahue K."/>
            <person name="Wang N."/>
            <person name="Rubio M."/>
            <person name="Liu C."/>
            <person name="Kukat C."/>
            <person name="Ruiz D."/>
            <person name="Huettel B."/>
            <person name="Schneeberger K."/>
        </authorList>
    </citation>
    <scope>NUCLEOTIDE SEQUENCE [LARGE SCALE GENOMIC DNA]</scope>
    <source>
        <strain evidence="2">cv. Rojo Pasion</strain>
    </source>
</reference>
<sequence length="90" mass="10294">MRRNSGLTLQESRLQIPLQSEAGEVSSAKQGWICRNPLSFIRTSKMVIQGRGSLTNQTSYSQEKEELYLHRLGVQDGKELEIIFVLEEVR</sequence>
<protein>
    <submittedName>
        <fullName evidence="1">Uncharacterized protein</fullName>
    </submittedName>
</protein>